<evidence type="ECO:0000313" key="1">
    <source>
        <dbReference type="EMBL" id="NOU93371.1"/>
    </source>
</evidence>
<sequence>MIHYTVLPMEVVMEGIDKMEATSVEIVMNGIMMQVQPLNSTQATIVRIMSCDPQNYLNPRYSPGSIIEFQPVG</sequence>
<dbReference type="AlphaFoldDB" id="A0A972GM79"/>
<protein>
    <submittedName>
        <fullName evidence="1">Uncharacterized protein</fullName>
    </submittedName>
</protein>
<accession>A0A972GM79</accession>
<evidence type="ECO:0000313" key="2">
    <source>
        <dbReference type="Proteomes" id="UP000641588"/>
    </source>
</evidence>
<proteinExistence type="predicted"/>
<dbReference type="EMBL" id="WHOD01000045">
    <property type="protein sequence ID" value="NOU93371.1"/>
    <property type="molecule type" value="Genomic_DNA"/>
</dbReference>
<reference evidence="1" key="1">
    <citation type="submission" date="2019-10" db="EMBL/GenBank/DDBJ databases">
        <title>Description of Paenibacillus glebae sp. nov.</title>
        <authorList>
            <person name="Carlier A."/>
            <person name="Qi S."/>
        </authorList>
    </citation>
    <scope>NUCLEOTIDE SEQUENCE</scope>
    <source>
        <strain evidence="1">LMG 31456</strain>
    </source>
</reference>
<dbReference type="Proteomes" id="UP000641588">
    <property type="component" value="Unassembled WGS sequence"/>
</dbReference>
<gene>
    <name evidence="1" type="ORF">GC093_09095</name>
</gene>
<keyword evidence="2" id="KW-1185">Reference proteome</keyword>
<dbReference type="InterPro" id="IPR025619">
    <property type="entry name" value="YlzJ"/>
</dbReference>
<name>A0A972GM79_9BACL</name>
<dbReference type="Pfam" id="PF14035">
    <property type="entry name" value="YlzJ"/>
    <property type="match status" value="1"/>
</dbReference>
<organism evidence="1 2">
    <name type="scientific">Paenibacillus foliorum</name>
    <dbReference type="NCBI Taxonomy" id="2654974"/>
    <lineage>
        <taxon>Bacteria</taxon>
        <taxon>Bacillati</taxon>
        <taxon>Bacillota</taxon>
        <taxon>Bacilli</taxon>
        <taxon>Bacillales</taxon>
        <taxon>Paenibacillaceae</taxon>
        <taxon>Paenibacillus</taxon>
    </lineage>
</organism>
<dbReference type="RefSeq" id="WP_171651565.1">
    <property type="nucleotide sequence ID" value="NZ_WHOD01000045.1"/>
</dbReference>
<comment type="caution">
    <text evidence="1">The sequence shown here is derived from an EMBL/GenBank/DDBJ whole genome shotgun (WGS) entry which is preliminary data.</text>
</comment>